<dbReference type="InterPro" id="IPR002656">
    <property type="entry name" value="Acyl_transf_3_dom"/>
</dbReference>
<dbReference type="PANTHER" id="PTHR23028">
    <property type="entry name" value="ACETYLTRANSFERASE"/>
    <property type="match status" value="1"/>
</dbReference>
<dbReference type="Pfam" id="PF01757">
    <property type="entry name" value="Acyl_transf_3"/>
    <property type="match status" value="1"/>
</dbReference>
<feature type="compositionally biased region" description="Low complexity" evidence="1">
    <location>
        <begin position="450"/>
        <end position="471"/>
    </location>
</feature>
<accession>A0A5C1PW49</accession>
<dbReference type="KEGG" id="snn:EWH46_03770"/>
<evidence type="ECO:0000313" key="5">
    <source>
        <dbReference type="Proteomes" id="UP000323522"/>
    </source>
</evidence>
<proteinExistence type="predicted"/>
<feature type="transmembrane region" description="Helical" evidence="2">
    <location>
        <begin position="158"/>
        <end position="179"/>
    </location>
</feature>
<feature type="region of interest" description="Disordered" evidence="1">
    <location>
        <begin position="1"/>
        <end position="20"/>
    </location>
</feature>
<dbReference type="InterPro" id="IPR050879">
    <property type="entry name" value="Acyltransferase_3"/>
</dbReference>
<feature type="transmembrane region" description="Helical" evidence="2">
    <location>
        <begin position="113"/>
        <end position="137"/>
    </location>
</feature>
<feature type="transmembrane region" description="Helical" evidence="2">
    <location>
        <begin position="263"/>
        <end position="284"/>
    </location>
</feature>
<feature type="transmembrane region" description="Helical" evidence="2">
    <location>
        <begin position="411"/>
        <end position="433"/>
    </location>
</feature>
<dbReference type="OrthoDB" id="9814807at2"/>
<gene>
    <name evidence="4" type="ORF">EWH46_03770</name>
</gene>
<dbReference type="Proteomes" id="UP000323522">
    <property type="component" value="Chromosome"/>
</dbReference>
<sequence length="502" mass="54642">MGRLAGVAAQPRPEAEDPVESCLRPLRRSRMRAARAGPISPHVTGCGSIDRVKPTALPSTSNAARRALADRPEHLPSLDGLRGLAIVLVLLHNLDVLAPAADRPLAVALLKETLYVGWIGVQLFFVLSGYLITRGLLASRGQPGWMRDFLVKRGLRILPLYWIALLLLTVALPMLGVTLPHPSHFSTAWLWLHLSNWTTPFEPGGGPLPHVWSLSVEEQFYLLWPLLLWRMGLRDVWLLCLVLIAASPLARLLMLNLGLPQEAVYTFTISRIDALAAGAALAVWDAGRALHGATRWRSAHLLRLAIALLLLTAAFSGGFRRLGDAAQIGGYTLLTLSCTGVIAWAVLVDCAHARGALQGGASRLLRGRVLASFGRYSYAIYLFHKPVHDLIGLPLLRQLTGSDSSADPAVAMLYLLASGTLCWAIGWLSWRLIERPALALRRHWLSRPAPSTQAPAPAAPPLDHATSAVARGRADAARRRGFRAPARPSWAILPRARPARSR</sequence>
<dbReference type="AlphaFoldDB" id="A0A5C1PW49"/>
<dbReference type="GO" id="GO:0000271">
    <property type="term" value="P:polysaccharide biosynthetic process"/>
    <property type="evidence" value="ECO:0007669"/>
    <property type="project" value="TreeGrafter"/>
</dbReference>
<feature type="region of interest" description="Disordered" evidence="1">
    <location>
        <begin position="450"/>
        <end position="482"/>
    </location>
</feature>
<feature type="transmembrane region" description="Helical" evidence="2">
    <location>
        <begin position="328"/>
        <end position="348"/>
    </location>
</feature>
<name>A0A5C1PW49_9BURK</name>
<dbReference type="EMBL" id="CP035708">
    <property type="protein sequence ID" value="QEM99982.1"/>
    <property type="molecule type" value="Genomic_DNA"/>
</dbReference>
<keyword evidence="2" id="KW-0812">Transmembrane</keyword>
<feature type="transmembrane region" description="Helical" evidence="2">
    <location>
        <begin position="236"/>
        <end position="257"/>
    </location>
</feature>
<reference evidence="4 5" key="1">
    <citation type="submission" date="2019-02" db="EMBL/GenBank/DDBJ databases">
        <title>Complete Genome Sequence and Methylome Analysis of Sphaerotilus natans subsp. sulfidivorans D-507.</title>
        <authorList>
            <person name="Fomenkov A."/>
            <person name="Gridneva E."/>
            <person name="Smolyakov D."/>
            <person name="Dubinina G."/>
            <person name="Vincze T."/>
            <person name="Grabovich M."/>
            <person name="Roberts R.J."/>
        </authorList>
    </citation>
    <scope>NUCLEOTIDE SEQUENCE [LARGE SCALE GENOMIC DNA]</scope>
    <source>
        <strain evidence="4 5">D-507</strain>
    </source>
</reference>
<dbReference type="GO" id="GO:0016020">
    <property type="term" value="C:membrane"/>
    <property type="evidence" value="ECO:0007669"/>
    <property type="project" value="TreeGrafter"/>
</dbReference>
<dbReference type="PANTHER" id="PTHR23028:SF53">
    <property type="entry name" value="ACYL_TRANSF_3 DOMAIN-CONTAINING PROTEIN"/>
    <property type="match status" value="1"/>
</dbReference>
<evidence type="ECO:0000313" key="4">
    <source>
        <dbReference type="EMBL" id="QEM99982.1"/>
    </source>
</evidence>
<keyword evidence="4" id="KW-0808">Transferase</keyword>
<feature type="transmembrane region" description="Helical" evidence="2">
    <location>
        <begin position="304"/>
        <end position="322"/>
    </location>
</feature>
<protein>
    <submittedName>
        <fullName evidence="4">Acyltransferase</fullName>
    </submittedName>
</protein>
<evidence type="ECO:0000256" key="2">
    <source>
        <dbReference type="SAM" id="Phobius"/>
    </source>
</evidence>
<feature type="domain" description="Acyltransferase 3" evidence="3">
    <location>
        <begin position="76"/>
        <end position="426"/>
    </location>
</feature>
<keyword evidence="4" id="KW-0012">Acyltransferase</keyword>
<keyword evidence="2" id="KW-0472">Membrane</keyword>
<dbReference type="GO" id="GO:0016747">
    <property type="term" value="F:acyltransferase activity, transferring groups other than amino-acyl groups"/>
    <property type="evidence" value="ECO:0007669"/>
    <property type="project" value="InterPro"/>
</dbReference>
<evidence type="ECO:0000256" key="1">
    <source>
        <dbReference type="SAM" id="MobiDB-lite"/>
    </source>
</evidence>
<evidence type="ECO:0000259" key="3">
    <source>
        <dbReference type="Pfam" id="PF01757"/>
    </source>
</evidence>
<organism evidence="4 5">
    <name type="scientific">Sphaerotilus sulfidivorans</name>
    <dbReference type="NCBI Taxonomy" id="639200"/>
    <lineage>
        <taxon>Bacteria</taxon>
        <taxon>Pseudomonadati</taxon>
        <taxon>Pseudomonadota</taxon>
        <taxon>Betaproteobacteria</taxon>
        <taxon>Burkholderiales</taxon>
        <taxon>Sphaerotilaceae</taxon>
        <taxon>Sphaerotilus</taxon>
    </lineage>
</organism>
<keyword evidence="2" id="KW-1133">Transmembrane helix</keyword>